<evidence type="ECO:0000256" key="1">
    <source>
        <dbReference type="SAM" id="Coils"/>
    </source>
</evidence>
<keyword evidence="1" id="KW-0175">Coiled coil</keyword>
<dbReference type="AlphaFoldDB" id="A0A1I8A7D9"/>
<dbReference type="Proteomes" id="UP000095287">
    <property type="component" value="Unplaced"/>
</dbReference>
<accession>A0A1I8A7D9</accession>
<name>A0A1I8A7D9_9BILA</name>
<evidence type="ECO:0000313" key="3">
    <source>
        <dbReference type="WBParaSite" id="L893_g33608.t1"/>
    </source>
</evidence>
<organism evidence="2 3">
    <name type="scientific">Steinernema glaseri</name>
    <dbReference type="NCBI Taxonomy" id="37863"/>
    <lineage>
        <taxon>Eukaryota</taxon>
        <taxon>Metazoa</taxon>
        <taxon>Ecdysozoa</taxon>
        <taxon>Nematoda</taxon>
        <taxon>Chromadorea</taxon>
        <taxon>Rhabditida</taxon>
        <taxon>Tylenchina</taxon>
        <taxon>Panagrolaimomorpha</taxon>
        <taxon>Strongyloidoidea</taxon>
        <taxon>Steinernematidae</taxon>
        <taxon>Steinernema</taxon>
    </lineage>
</organism>
<dbReference type="WBParaSite" id="L893_g33608.t1">
    <property type="protein sequence ID" value="L893_g33608.t1"/>
    <property type="gene ID" value="L893_g33608"/>
</dbReference>
<proteinExistence type="predicted"/>
<feature type="coiled-coil region" evidence="1">
    <location>
        <begin position="2"/>
        <end position="61"/>
    </location>
</feature>
<reference evidence="3" key="1">
    <citation type="submission" date="2016-11" db="UniProtKB">
        <authorList>
            <consortium name="WormBaseParasite"/>
        </authorList>
    </citation>
    <scope>IDENTIFICATION</scope>
</reference>
<evidence type="ECO:0000313" key="2">
    <source>
        <dbReference type="Proteomes" id="UP000095287"/>
    </source>
</evidence>
<protein>
    <submittedName>
        <fullName evidence="3">Myosin_tail_1 domain-containing protein</fullName>
    </submittedName>
</protein>
<keyword evidence="2" id="KW-1185">Reference proteome</keyword>
<sequence length="62" mass="7117">MNKKKDAELAKLRRDIEEAHMNHENQLAALKKKSNDSVAELSDQIDQVQKMKAKVDKEKNAL</sequence>